<gene>
    <name evidence="1" type="ORF">PHYPA_007822</name>
</gene>
<evidence type="ECO:0000313" key="2">
    <source>
        <dbReference type="EnsemblPlants" id="Pp3c5_17370V3.1"/>
    </source>
</evidence>
<dbReference type="PaxDb" id="3218-PP1S116_118V6.1"/>
<evidence type="ECO:0000313" key="3">
    <source>
        <dbReference type="Proteomes" id="UP000006727"/>
    </source>
</evidence>
<dbReference type="GO" id="GO:0010427">
    <property type="term" value="F:abscisic acid binding"/>
    <property type="evidence" value="ECO:0000318"/>
    <property type="project" value="GO_Central"/>
</dbReference>
<dbReference type="InterPro" id="IPR023393">
    <property type="entry name" value="START-like_dom_sf"/>
</dbReference>
<dbReference type="Gramene" id="Pp3c5_17370V3.1">
    <property type="protein sequence ID" value="Pp3c5_17370V3.1"/>
    <property type="gene ID" value="Pp3c5_17370"/>
</dbReference>
<evidence type="ECO:0000313" key="1">
    <source>
        <dbReference type="EMBL" id="PNR54146.1"/>
    </source>
</evidence>
<organism evidence="1">
    <name type="scientific">Physcomitrium patens</name>
    <name type="common">Spreading-leaved earth moss</name>
    <name type="synonym">Physcomitrella patens</name>
    <dbReference type="NCBI Taxonomy" id="3218"/>
    <lineage>
        <taxon>Eukaryota</taxon>
        <taxon>Viridiplantae</taxon>
        <taxon>Streptophyta</taxon>
        <taxon>Embryophyta</taxon>
        <taxon>Bryophyta</taxon>
        <taxon>Bryophytina</taxon>
        <taxon>Bryopsida</taxon>
        <taxon>Funariidae</taxon>
        <taxon>Funariales</taxon>
        <taxon>Funariaceae</taxon>
        <taxon>Physcomitrium</taxon>
    </lineage>
</organism>
<dbReference type="PANTHER" id="PTHR31213">
    <property type="entry name" value="OS08G0374000 PROTEIN-RELATED"/>
    <property type="match status" value="1"/>
</dbReference>
<dbReference type="Proteomes" id="UP000006727">
    <property type="component" value="Chromosome 5"/>
</dbReference>
<dbReference type="GO" id="GO:0004864">
    <property type="term" value="F:protein phosphatase inhibitor activity"/>
    <property type="evidence" value="ECO:0000318"/>
    <property type="project" value="GO_Central"/>
</dbReference>
<dbReference type="GO" id="GO:0009738">
    <property type="term" value="P:abscisic acid-activated signaling pathway"/>
    <property type="evidence" value="ECO:0000318"/>
    <property type="project" value="GO_Central"/>
</dbReference>
<name>A0A2K1KK43_PHYPA</name>
<dbReference type="EMBL" id="ABEU02000005">
    <property type="protein sequence ID" value="PNR54146.1"/>
    <property type="molecule type" value="Genomic_DNA"/>
</dbReference>
<dbReference type="InParanoid" id="A0A2K1KK43"/>
<reference evidence="1 3" key="2">
    <citation type="journal article" date="2018" name="Plant J.">
        <title>The Physcomitrella patens chromosome-scale assembly reveals moss genome structure and evolution.</title>
        <authorList>
            <person name="Lang D."/>
            <person name="Ullrich K.K."/>
            <person name="Murat F."/>
            <person name="Fuchs J."/>
            <person name="Jenkins J."/>
            <person name="Haas F.B."/>
            <person name="Piednoel M."/>
            <person name="Gundlach H."/>
            <person name="Van Bel M."/>
            <person name="Meyberg R."/>
            <person name="Vives C."/>
            <person name="Morata J."/>
            <person name="Symeonidi A."/>
            <person name="Hiss M."/>
            <person name="Muchero W."/>
            <person name="Kamisugi Y."/>
            <person name="Saleh O."/>
            <person name="Blanc G."/>
            <person name="Decker E.L."/>
            <person name="van Gessel N."/>
            <person name="Grimwood J."/>
            <person name="Hayes R.D."/>
            <person name="Graham S.W."/>
            <person name="Gunter L.E."/>
            <person name="McDaniel S.F."/>
            <person name="Hoernstein S.N.W."/>
            <person name="Larsson A."/>
            <person name="Li F.W."/>
            <person name="Perroud P.F."/>
            <person name="Phillips J."/>
            <person name="Ranjan P."/>
            <person name="Rokshar D.S."/>
            <person name="Rothfels C.J."/>
            <person name="Schneider L."/>
            <person name="Shu S."/>
            <person name="Stevenson D.W."/>
            <person name="Thummler F."/>
            <person name="Tillich M."/>
            <person name="Villarreal Aguilar J.C."/>
            <person name="Widiez T."/>
            <person name="Wong G.K."/>
            <person name="Wymore A."/>
            <person name="Zhang Y."/>
            <person name="Zimmer A.D."/>
            <person name="Quatrano R.S."/>
            <person name="Mayer K.F.X."/>
            <person name="Goodstein D."/>
            <person name="Casacuberta J.M."/>
            <person name="Vandepoele K."/>
            <person name="Reski R."/>
            <person name="Cuming A.C."/>
            <person name="Tuskan G.A."/>
            <person name="Maumus F."/>
            <person name="Salse J."/>
            <person name="Schmutz J."/>
            <person name="Rensing S.A."/>
        </authorList>
    </citation>
    <scope>NUCLEOTIDE SEQUENCE [LARGE SCALE GENOMIC DNA]</scope>
    <source>
        <strain evidence="2 3">cv. Gransden 2004</strain>
    </source>
</reference>
<dbReference type="GO" id="GO:0038023">
    <property type="term" value="F:signaling receptor activity"/>
    <property type="evidence" value="ECO:0000318"/>
    <property type="project" value="GO_Central"/>
</dbReference>
<keyword evidence="3" id="KW-1185">Reference proteome</keyword>
<dbReference type="Gene3D" id="3.30.530.20">
    <property type="match status" value="2"/>
</dbReference>
<reference evidence="2" key="3">
    <citation type="submission" date="2020-12" db="UniProtKB">
        <authorList>
            <consortium name="EnsemblPlants"/>
        </authorList>
    </citation>
    <scope>IDENTIFICATION</scope>
</reference>
<dbReference type="EnsemblPlants" id="Pp3c5_17370V3.1">
    <property type="protein sequence ID" value="Pp3c5_17370V3.1"/>
    <property type="gene ID" value="Pp3c5_17370"/>
</dbReference>
<protein>
    <recommendedName>
        <fullName evidence="4">Bet v I/Major latex protein domain-containing protein</fullName>
    </recommendedName>
</protein>
<reference evidence="1 3" key="1">
    <citation type="journal article" date="2008" name="Science">
        <title>The Physcomitrella genome reveals evolutionary insights into the conquest of land by plants.</title>
        <authorList>
            <person name="Rensing S."/>
            <person name="Lang D."/>
            <person name="Zimmer A."/>
            <person name="Terry A."/>
            <person name="Salamov A."/>
            <person name="Shapiro H."/>
            <person name="Nishiyama T."/>
            <person name="Perroud P.-F."/>
            <person name="Lindquist E."/>
            <person name="Kamisugi Y."/>
            <person name="Tanahashi T."/>
            <person name="Sakakibara K."/>
            <person name="Fujita T."/>
            <person name="Oishi K."/>
            <person name="Shin-I T."/>
            <person name="Kuroki Y."/>
            <person name="Toyoda A."/>
            <person name="Suzuki Y."/>
            <person name="Hashimoto A."/>
            <person name="Yamaguchi K."/>
            <person name="Sugano A."/>
            <person name="Kohara Y."/>
            <person name="Fujiyama A."/>
            <person name="Anterola A."/>
            <person name="Aoki S."/>
            <person name="Ashton N."/>
            <person name="Barbazuk W.B."/>
            <person name="Barker E."/>
            <person name="Bennetzen J."/>
            <person name="Bezanilla M."/>
            <person name="Blankenship R."/>
            <person name="Cho S.H."/>
            <person name="Dutcher S."/>
            <person name="Estelle M."/>
            <person name="Fawcett J.A."/>
            <person name="Gundlach H."/>
            <person name="Hanada K."/>
            <person name="Heyl A."/>
            <person name="Hicks K.A."/>
            <person name="Hugh J."/>
            <person name="Lohr M."/>
            <person name="Mayer K."/>
            <person name="Melkozernov A."/>
            <person name="Murata T."/>
            <person name="Nelson D."/>
            <person name="Pils B."/>
            <person name="Prigge M."/>
            <person name="Reiss B."/>
            <person name="Renner T."/>
            <person name="Rombauts S."/>
            <person name="Rushton P."/>
            <person name="Sanderfoot A."/>
            <person name="Schween G."/>
            <person name="Shiu S.-H."/>
            <person name="Stueber K."/>
            <person name="Theodoulou F.L."/>
            <person name="Tu H."/>
            <person name="Van de Peer Y."/>
            <person name="Verrier P.J."/>
            <person name="Waters E."/>
            <person name="Wood A."/>
            <person name="Yang L."/>
            <person name="Cove D."/>
            <person name="Cuming A."/>
            <person name="Hasebe M."/>
            <person name="Lucas S."/>
            <person name="Mishler D.B."/>
            <person name="Reski R."/>
            <person name="Grigoriev I."/>
            <person name="Quatrano R.S."/>
            <person name="Boore J.L."/>
        </authorList>
    </citation>
    <scope>NUCLEOTIDE SEQUENCE [LARGE SCALE GENOMIC DNA]</scope>
    <source>
        <strain evidence="2 3">cv. Gransden 2004</strain>
    </source>
</reference>
<dbReference type="AlphaFoldDB" id="A0A2K1KK43"/>
<evidence type="ECO:0008006" key="4">
    <source>
        <dbReference type="Google" id="ProtNLM"/>
    </source>
</evidence>
<dbReference type="GO" id="GO:0005634">
    <property type="term" value="C:nucleus"/>
    <property type="evidence" value="ECO:0000318"/>
    <property type="project" value="GO_Central"/>
</dbReference>
<dbReference type="InterPro" id="IPR050279">
    <property type="entry name" value="Plant_def-hormone_signal"/>
</dbReference>
<dbReference type="SUPFAM" id="SSF55961">
    <property type="entry name" value="Bet v1-like"/>
    <property type="match status" value="2"/>
</dbReference>
<dbReference type="GO" id="GO:0005737">
    <property type="term" value="C:cytoplasm"/>
    <property type="evidence" value="ECO:0000318"/>
    <property type="project" value="GO_Central"/>
</dbReference>
<dbReference type="PANTHER" id="PTHR31213:SF24">
    <property type="entry name" value="OS08G0374000 PROTEIN"/>
    <property type="match status" value="1"/>
</dbReference>
<dbReference type="FunCoup" id="A0A2K1KK43">
    <property type="interactions" value="587"/>
</dbReference>
<proteinExistence type="predicted"/>
<sequence>MNRICDMGTNILGCITTHVESGATRGSTGFALGCEAPSVTCSPESDNKCGSISNVGKVDDATMTTAARVLKGDPRYSSFSWQVQLVSRGDTTEVTWTAKYEPVGDMGPSEEKALSALILKTLECAVLNKTTLTHVQTLDASPEDIWKDCEGMDAIFSKPMPKIFETITLLNGHSEPGSVQVVMMGPAVTLVGKITESIDLFDKDTRKLGYTVLKGHPRYWCFHVTVQINEVLIKGTTKGLWMWFYGYMDNVSFVTITSTTERPFARPCASLWIPTWVRKCATSCSPS</sequence>
<accession>A0A2K1KK43</accession>